<dbReference type="AlphaFoldDB" id="A0A5C8NSX1"/>
<dbReference type="InterPro" id="IPR008621">
    <property type="entry name" value="Cbb3-typ_cyt_oxidase_comp"/>
</dbReference>
<reference evidence="2 3" key="1">
    <citation type="submission" date="2019-06" db="EMBL/GenBank/DDBJ databases">
        <title>Quisquiliibacterium sp. nov., isolated from a maize field.</title>
        <authorList>
            <person name="Lin S.-Y."/>
            <person name="Tsai C.-F."/>
            <person name="Young C.-C."/>
        </authorList>
    </citation>
    <scope>NUCLEOTIDE SEQUENCE [LARGE SCALE GENOMIC DNA]</scope>
    <source>
        <strain evidence="2 3">CC-CFT501</strain>
    </source>
</reference>
<gene>
    <name evidence="2" type="ORF">FHP08_15370</name>
</gene>
<evidence type="ECO:0000313" key="3">
    <source>
        <dbReference type="Proteomes" id="UP000321548"/>
    </source>
</evidence>
<keyword evidence="3" id="KW-1185">Reference proteome</keyword>
<accession>A0A5C8NSX1</accession>
<protein>
    <submittedName>
        <fullName evidence="2">CcoQ/FixQ family Cbb3-type cytochrome c oxidase assembly chaperone</fullName>
    </submittedName>
</protein>
<organism evidence="2 3">
    <name type="scientific">Zeimonas arvi</name>
    <dbReference type="NCBI Taxonomy" id="2498847"/>
    <lineage>
        <taxon>Bacteria</taxon>
        <taxon>Pseudomonadati</taxon>
        <taxon>Pseudomonadota</taxon>
        <taxon>Betaproteobacteria</taxon>
        <taxon>Burkholderiales</taxon>
        <taxon>Burkholderiaceae</taxon>
        <taxon>Zeimonas</taxon>
    </lineage>
</organism>
<dbReference type="Proteomes" id="UP000321548">
    <property type="component" value="Unassembled WGS sequence"/>
</dbReference>
<dbReference type="EMBL" id="VDUY01000006">
    <property type="protein sequence ID" value="TXL64308.1"/>
    <property type="molecule type" value="Genomic_DNA"/>
</dbReference>
<keyword evidence="1" id="KW-0812">Transmembrane</keyword>
<keyword evidence="1" id="KW-1133">Transmembrane helix</keyword>
<feature type="transmembrane region" description="Helical" evidence="1">
    <location>
        <begin position="6"/>
        <end position="26"/>
    </location>
</feature>
<name>A0A5C8NSX1_9BURK</name>
<dbReference type="RefSeq" id="WP_147705414.1">
    <property type="nucleotide sequence ID" value="NZ_VDUY01000006.1"/>
</dbReference>
<evidence type="ECO:0000256" key="1">
    <source>
        <dbReference type="SAM" id="Phobius"/>
    </source>
</evidence>
<dbReference type="OrthoDB" id="8604580at2"/>
<comment type="caution">
    <text evidence="2">The sequence shown here is derived from an EMBL/GenBank/DDBJ whole genome shotgun (WGS) entry which is preliminary data.</text>
</comment>
<proteinExistence type="predicted"/>
<dbReference type="Pfam" id="PF05545">
    <property type="entry name" value="FixQ"/>
    <property type="match status" value="1"/>
</dbReference>
<evidence type="ECO:0000313" key="2">
    <source>
        <dbReference type="EMBL" id="TXL64308.1"/>
    </source>
</evidence>
<sequence>MDINVLRGIIAVVSLLVFLGIVMWAWSGRQRKRFEEASRLPFAERDDL</sequence>
<keyword evidence="1" id="KW-0472">Membrane</keyword>